<dbReference type="Gene3D" id="2.115.10.20">
    <property type="entry name" value="Glycosyl hydrolase domain, family 43"/>
    <property type="match status" value="1"/>
</dbReference>
<keyword evidence="3 5" id="KW-0378">Hydrolase</keyword>
<dbReference type="InterPro" id="IPR006710">
    <property type="entry name" value="Glyco_hydro_43"/>
</dbReference>
<keyword evidence="9" id="KW-1185">Reference proteome</keyword>
<dbReference type="InterPro" id="IPR023296">
    <property type="entry name" value="Glyco_hydro_beta-prop_sf"/>
</dbReference>
<evidence type="ECO:0000313" key="8">
    <source>
        <dbReference type="EMBL" id="GAA3737845.1"/>
    </source>
</evidence>
<dbReference type="PANTHER" id="PTHR43817">
    <property type="entry name" value="GLYCOSYL HYDROLASE"/>
    <property type="match status" value="1"/>
</dbReference>
<comment type="similarity">
    <text evidence="1 5">Belongs to the glycosyl hydrolase 43 family.</text>
</comment>
<name>A0ABP7FFJ5_9ACTN</name>
<feature type="chain" id="PRO_5046375634" description="Ricin B lectin domain-containing protein" evidence="6">
    <location>
        <begin position="35"/>
        <end position="498"/>
    </location>
</feature>
<dbReference type="Gene3D" id="2.80.10.50">
    <property type="match status" value="3"/>
</dbReference>
<proteinExistence type="inferred from homology"/>
<dbReference type="CDD" id="cd18820">
    <property type="entry name" value="GH43_LbAraf43-like"/>
    <property type="match status" value="1"/>
</dbReference>
<dbReference type="Pfam" id="PF14200">
    <property type="entry name" value="RicinB_lectin_2"/>
    <property type="match status" value="2"/>
</dbReference>
<dbReference type="RefSeq" id="WP_344969311.1">
    <property type="nucleotide sequence ID" value="NZ_BAABDD010000006.1"/>
</dbReference>
<evidence type="ECO:0000256" key="5">
    <source>
        <dbReference type="RuleBase" id="RU361187"/>
    </source>
</evidence>
<dbReference type="PANTHER" id="PTHR43817:SF1">
    <property type="entry name" value="HYDROLASE, FAMILY 43, PUTATIVE (AFU_ORTHOLOGUE AFUA_3G01660)-RELATED"/>
    <property type="match status" value="1"/>
</dbReference>
<feature type="domain" description="Ricin B lectin" evidence="7">
    <location>
        <begin position="440"/>
        <end position="496"/>
    </location>
</feature>
<dbReference type="SUPFAM" id="SSF50370">
    <property type="entry name" value="Ricin B-like lectins"/>
    <property type="match status" value="1"/>
</dbReference>
<accession>A0ABP7FFJ5</accession>
<evidence type="ECO:0000259" key="7">
    <source>
        <dbReference type="Pfam" id="PF14200"/>
    </source>
</evidence>
<evidence type="ECO:0000256" key="6">
    <source>
        <dbReference type="SAM" id="SignalP"/>
    </source>
</evidence>
<evidence type="ECO:0000256" key="3">
    <source>
        <dbReference type="ARBA" id="ARBA00022801"/>
    </source>
</evidence>
<keyword evidence="4 5" id="KW-0326">Glycosidase</keyword>
<protein>
    <recommendedName>
        <fullName evidence="7">Ricin B lectin domain-containing protein</fullName>
    </recommendedName>
</protein>
<evidence type="ECO:0000256" key="2">
    <source>
        <dbReference type="ARBA" id="ARBA00022729"/>
    </source>
</evidence>
<dbReference type="InterPro" id="IPR035992">
    <property type="entry name" value="Ricin_B-like_lectins"/>
</dbReference>
<feature type="domain" description="Ricin B lectin" evidence="7">
    <location>
        <begin position="358"/>
        <end position="434"/>
    </location>
</feature>
<dbReference type="EMBL" id="BAABDD010000006">
    <property type="protein sequence ID" value="GAA3737845.1"/>
    <property type="molecule type" value="Genomic_DNA"/>
</dbReference>
<dbReference type="Pfam" id="PF04616">
    <property type="entry name" value="Glyco_hydro_43"/>
    <property type="match status" value="1"/>
</dbReference>
<evidence type="ECO:0000256" key="1">
    <source>
        <dbReference type="ARBA" id="ARBA00009865"/>
    </source>
</evidence>
<reference evidence="9" key="1">
    <citation type="journal article" date="2019" name="Int. J. Syst. Evol. Microbiol.">
        <title>The Global Catalogue of Microorganisms (GCM) 10K type strain sequencing project: providing services to taxonomists for standard genome sequencing and annotation.</title>
        <authorList>
            <consortium name="The Broad Institute Genomics Platform"/>
            <consortium name="The Broad Institute Genome Sequencing Center for Infectious Disease"/>
            <person name="Wu L."/>
            <person name="Ma J."/>
        </authorList>
    </citation>
    <scope>NUCLEOTIDE SEQUENCE [LARGE SCALE GENOMIC DNA]</scope>
    <source>
        <strain evidence="9">JCM 17137</strain>
    </source>
</reference>
<feature type="signal peptide" evidence="6">
    <location>
        <begin position="1"/>
        <end position="34"/>
    </location>
</feature>
<gene>
    <name evidence="8" type="ORF">GCM10022402_17220</name>
</gene>
<dbReference type="SUPFAM" id="SSF75005">
    <property type="entry name" value="Arabinanase/levansucrase/invertase"/>
    <property type="match status" value="1"/>
</dbReference>
<keyword evidence="2 6" id="KW-0732">Signal</keyword>
<dbReference type="InterPro" id="IPR000772">
    <property type="entry name" value="Ricin_B_lectin"/>
</dbReference>
<organism evidence="8 9">
    <name type="scientific">Salinactinospora qingdaonensis</name>
    <dbReference type="NCBI Taxonomy" id="702744"/>
    <lineage>
        <taxon>Bacteria</taxon>
        <taxon>Bacillati</taxon>
        <taxon>Actinomycetota</taxon>
        <taxon>Actinomycetes</taxon>
        <taxon>Streptosporangiales</taxon>
        <taxon>Nocardiopsidaceae</taxon>
        <taxon>Salinactinospora</taxon>
    </lineage>
</organism>
<comment type="caution">
    <text evidence="8">The sequence shown here is derived from an EMBL/GenBank/DDBJ whole genome shotgun (WGS) entry which is preliminary data.</text>
</comment>
<evidence type="ECO:0000256" key="4">
    <source>
        <dbReference type="ARBA" id="ARBA00023295"/>
    </source>
</evidence>
<sequence>MTTHRMTTTPLALLALVTLLVPLALALAAPQADAATSYTNPIKTEKGADPWIQYYEGNYYLITTSWTSELTMRRSPTLEGLRTAPSVQVYEETDSSRCCNMWAPEMYRLEGPDGPRWYIYYSAGEDVTDYVPTQRIHVLESTGDDPMGPYVYRGELTDPANDTWQIDGSILRLDGRMYLMGSYYGTDSQNLFIMPLIDPYTVGGPRVELARPTYDWERQGAPVLEAPEPLYHNGETFIVYSASFCNTPDYKLGLLTHNGGDPMNAASWDKSPEPVFERNDAAGVYGPAHNGFFTSPDGTESWIVYHANDAESDGCDNGRTTRAQEFTWNADGTPDFGVPVATGVSLAAPSGETAATPTGYTLVNRNSGKCLEVVDGSGADGVNVAQRACDGSAQQRWSFDDLGDDTSRIISAQSGKVLDVANCDTADGAGVRQWSWLDNTCQRFRLVTTDEGGWVRVENANSGKVLDVANCDTADGADVRQWSWLDNTCQQWRLDAVT</sequence>
<dbReference type="PROSITE" id="PS50231">
    <property type="entry name" value="RICIN_B_LECTIN"/>
    <property type="match status" value="1"/>
</dbReference>
<evidence type="ECO:0000313" key="9">
    <source>
        <dbReference type="Proteomes" id="UP001500908"/>
    </source>
</evidence>
<dbReference type="Proteomes" id="UP001500908">
    <property type="component" value="Unassembled WGS sequence"/>
</dbReference>
<dbReference type="CDD" id="cd00161">
    <property type="entry name" value="beta-trefoil_Ricin-like"/>
    <property type="match status" value="1"/>
</dbReference>